<evidence type="ECO:0000313" key="2">
    <source>
        <dbReference type="EMBL" id="KAF1984230.1"/>
    </source>
</evidence>
<feature type="region of interest" description="Disordered" evidence="1">
    <location>
        <begin position="421"/>
        <end position="551"/>
    </location>
</feature>
<gene>
    <name evidence="2" type="ORF">K402DRAFT_455983</name>
</gene>
<dbReference type="AlphaFoldDB" id="A0A6G1GTX2"/>
<feature type="region of interest" description="Disordered" evidence="1">
    <location>
        <begin position="326"/>
        <end position="348"/>
    </location>
</feature>
<sequence>MSTPSSPASTTDEPSSFTLVDDIFITTIAEEEENEEAEEVVNCPSSTILDQDQDQDDDDDHSSFSIATNTEATSIRGASAPPLWLHLLKQIPQRSIVLSIFDLIDLSPVDVPAELTLPNLLQGAPWHHVTLRDIRLENTVQRGVLYSHLEKLTAAKANGQLPLLRKLTLAFLPLPVVEMDAIKAEAVRVAKVQALEDKLDETDDDDEIDALEEEIHGMRLSWEETEAVERRLLAQLEDQTTNGLIKEANASFGKALEENGVECELLVPTDTYDVHEYLAMKRMFHNSGGAANANHDGEDSAASYSTIMEGFRELGLSEHDAGGFIGAMAGKKPKKRSRNYHVSKRTPSKIGKIARDVAPIQDARAEALRSIAAAEEESAEKSLKKRKEELEEELEKLKEVLEVEKLKYNITKLTLEIEEMKNKQKSYRPSEKQEGGQPTVEDEPETDENRQEIGATSPTSNHTPNSEPRDNSTTLSDSFVTASEMPLSPMTAQWASSIGRSSSTASNSQHTLTRQQKRRQEKAERVFKKDQAKVEKMKEDAATLERVMKKF</sequence>
<feature type="region of interest" description="Disordered" evidence="1">
    <location>
        <begin position="30"/>
        <end position="68"/>
    </location>
</feature>
<proteinExistence type="predicted"/>
<feature type="compositionally biased region" description="Basic residues" evidence="1">
    <location>
        <begin position="331"/>
        <end position="347"/>
    </location>
</feature>
<feature type="compositionally biased region" description="Polar residues" evidence="1">
    <location>
        <begin position="454"/>
        <end position="481"/>
    </location>
</feature>
<evidence type="ECO:0000256" key="1">
    <source>
        <dbReference type="SAM" id="MobiDB-lite"/>
    </source>
</evidence>
<evidence type="ECO:0000313" key="3">
    <source>
        <dbReference type="Proteomes" id="UP000800041"/>
    </source>
</evidence>
<dbReference type="EMBL" id="ML977169">
    <property type="protein sequence ID" value="KAF1984230.1"/>
    <property type="molecule type" value="Genomic_DNA"/>
</dbReference>
<feature type="compositionally biased region" description="Acidic residues" evidence="1">
    <location>
        <begin position="51"/>
        <end position="60"/>
    </location>
</feature>
<protein>
    <submittedName>
        <fullName evidence="2">Uncharacterized protein</fullName>
    </submittedName>
</protein>
<name>A0A6G1GTX2_9PEZI</name>
<keyword evidence="3" id="KW-1185">Reference proteome</keyword>
<accession>A0A6G1GTX2</accession>
<feature type="compositionally biased region" description="Acidic residues" evidence="1">
    <location>
        <begin position="30"/>
        <end position="39"/>
    </location>
</feature>
<feature type="compositionally biased region" description="Low complexity" evidence="1">
    <location>
        <begin position="496"/>
        <end position="508"/>
    </location>
</feature>
<dbReference type="Proteomes" id="UP000800041">
    <property type="component" value="Unassembled WGS sequence"/>
</dbReference>
<organism evidence="2 3">
    <name type="scientific">Aulographum hederae CBS 113979</name>
    <dbReference type="NCBI Taxonomy" id="1176131"/>
    <lineage>
        <taxon>Eukaryota</taxon>
        <taxon>Fungi</taxon>
        <taxon>Dikarya</taxon>
        <taxon>Ascomycota</taxon>
        <taxon>Pezizomycotina</taxon>
        <taxon>Dothideomycetes</taxon>
        <taxon>Pleosporomycetidae</taxon>
        <taxon>Aulographales</taxon>
        <taxon>Aulographaceae</taxon>
    </lineage>
</organism>
<reference evidence="2" key="1">
    <citation type="journal article" date="2020" name="Stud. Mycol.">
        <title>101 Dothideomycetes genomes: a test case for predicting lifestyles and emergence of pathogens.</title>
        <authorList>
            <person name="Haridas S."/>
            <person name="Albert R."/>
            <person name="Binder M."/>
            <person name="Bloem J."/>
            <person name="Labutti K."/>
            <person name="Salamov A."/>
            <person name="Andreopoulos B."/>
            <person name="Baker S."/>
            <person name="Barry K."/>
            <person name="Bills G."/>
            <person name="Bluhm B."/>
            <person name="Cannon C."/>
            <person name="Castanera R."/>
            <person name="Culley D."/>
            <person name="Daum C."/>
            <person name="Ezra D."/>
            <person name="Gonzalez J."/>
            <person name="Henrissat B."/>
            <person name="Kuo A."/>
            <person name="Liang C."/>
            <person name="Lipzen A."/>
            <person name="Lutzoni F."/>
            <person name="Magnuson J."/>
            <person name="Mondo S."/>
            <person name="Nolan M."/>
            <person name="Ohm R."/>
            <person name="Pangilinan J."/>
            <person name="Park H.-J."/>
            <person name="Ramirez L."/>
            <person name="Alfaro M."/>
            <person name="Sun H."/>
            <person name="Tritt A."/>
            <person name="Yoshinaga Y."/>
            <person name="Zwiers L.-H."/>
            <person name="Turgeon B."/>
            <person name="Goodwin S."/>
            <person name="Spatafora J."/>
            <person name="Crous P."/>
            <person name="Grigoriev I."/>
        </authorList>
    </citation>
    <scope>NUCLEOTIDE SEQUENCE</scope>
    <source>
        <strain evidence="2">CBS 113979</strain>
    </source>
</reference>
<feature type="compositionally biased region" description="Basic and acidic residues" evidence="1">
    <location>
        <begin position="421"/>
        <end position="434"/>
    </location>
</feature>
<feature type="compositionally biased region" description="Basic and acidic residues" evidence="1">
    <location>
        <begin position="521"/>
        <end position="551"/>
    </location>
</feature>